<protein>
    <submittedName>
        <fullName evidence="2">Uncharacterized protein</fullName>
    </submittedName>
</protein>
<sequence>MDIKDVNLIKHNLSCGSMYRCLPVKWDTNQDQIVVRDPKAQRVVRWSLLLNAFAVLARIFIIFSHELNLLEQAEAAIAMASYAMSFLIRLDIPVDHGAVHLVNYLIRQPVEKYAELTSHLISGVVVALTYFSPCQPILLSFLLCCPNHSFLCCIQWNLTKRVIQVFLGLVEFILFQQMTVGSLYYFLTVMLQGISFLWMSCQAFLKSWKSKGSIVEGTCHVGTIWAKA</sequence>
<dbReference type="EMBL" id="LNIX01000010">
    <property type="protein sequence ID" value="OXA49353.1"/>
    <property type="molecule type" value="Genomic_DNA"/>
</dbReference>
<comment type="caution">
    <text evidence="2">The sequence shown here is derived from an EMBL/GenBank/DDBJ whole genome shotgun (WGS) entry which is preliminary data.</text>
</comment>
<keyword evidence="1" id="KW-0812">Transmembrane</keyword>
<proteinExistence type="predicted"/>
<evidence type="ECO:0000256" key="1">
    <source>
        <dbReference type="SAM" id="Phobius"/>
    </source>
</evidence>
<keyword evidence="3" id="KW-1185">Reference proteome</keyword>
<evidence type="ECO:0000313" key="3">
    <source>
        <dbReference type="Proteomes" id="UP000198287"/>
    </source>
</evidence>
<gene>
    <name evidence="2" type="ORF">Fcan01_15382</name>
</gene>
<dbReference type="Proteomes" id="UP000198287">
    <property type="component" value="Unassembled WGS sequence"/>
</dbReference>
<keyword evidence="1" id="KW-0472">Membrane</keyword>
<feature type="transmembrane region" description="Helical" evidence="1">
    <location>
        <begin position="43"/>
        <end position="63"/>
    </location>
</feature>
<dbReference type="AlphaFoldDB" id="A0A226DVS9"/>
<name>A0A226DVS9_FOLCA</name>
<feature type="transmembrane region" description="Helical" evidence="1">
    <location>
        <begin position="161"/>
        <end position="178"/>
    </location>
</feature>
<evidence type="ECO:0000313" key="2">
    <source>
        <dbReference type="EMBL" id="OXA49353.1"/>
    </source>
</evidence>
<keyword evidence="1" id="KW-1133">Transmembrane helix</keyword>
<accession>A0A226DVS9</accession>
<reference evidence="2 3" key="1">
    <citation type="submission" date="2015-12" db="EMBL/GenBank/DDBJ databases">
        <title>The genome of Folsomia candida.</title>
        <authorList>
            <person name="Faddeeva A."/>
            <person name="Derks M.F."/>
            <person name="Anvar Y."/>
            <person name="Smit S."/>
            <person name="Van Straalen N."/>
            <person name="Roelofs D."/>
        </authorList>
    </citation>
    <scope>NUCLEOTIDE SEQUENCE [LARGE SCALE GENOMIC DNA]</scope>
    <source>
        <strain evidence="2 3">VU population</strain>
        <tissue evidence="2">Whole body</tissue>
    </source>
</reference>
<organism evidence="2 3">
    <name type="scientific">Folsomia candida</name>
    <name type="common">Springtail</name>
    <dbReference type="NCBI Taxonomy" id="158441"/>
    <lineage>
        <taxon>Eukaryota</taxon>
        <taxon>Metazoa</taxon>
        <taxon>Ecdysozoa</taxon>
        <taxon>Arthropoda</taxon>
        <taxon>Hexapoda</taxon>
        <taxon>Collembola</taxon>
        <taxon>Entomobryomorpha</taxon>
        <taxon>Isotomoidea</taxon>
        <taxon>Isotomidae</taxon>
        <taxon>Proisotominae</taxon>
        <taxon>Folsomia</taxon>
    </lineage>
</organism>